<dbReference type="Gene3D" id="1.10.1000.11">
    <property type="entry name" value="Arf Nucleotide-binding Site Opener,domain 2"/>
    <property type="match status" value="1"/>
</dbReference>
<dbReference type="OrthoDB" id="18431at2759"/>
<dbReference type="PANTHER" id="PTHR10663">
    <property type="entry name" value="GUANYL-NUCLEOTIDE EXCHANGE FACTOR"/>
    <property type="match status" value="1"/>
</dbReference>
<dbReference type="InterPro" id="IPR000904">
    <property type="entry name" value="Sec7_dom"/>
</dbReference>
<dbReference type="CDD" id="cd00171">
    <property type="entry name" value="Sec7"/>
    <property type="match status" value="1"/>
</dbReference>
<comment type="caution">
    <text evidence="3">The sequence shown here is derived from an EMBL/GenBank/DDBJ whole genome shotgun (WGS) entry which is preliminary data.</text>
</comment>
<sequence>MILNTIKSIQKFSGTSRKYRDLETTASHCIDKLKFFIGYTQLQNEEFQDLNIEFDDKLDLKECLEGPITNEIKSIIYYVDKKKIKDLSVDDYERHIDLLYPFMLGPIFKACKQYTSPKLTIISLEGIHKLLSFESLSRTLVEETRLYGCEDIVDSQTPINGLEFVFALLFDIYDSKVDDDSIVIQIIKASISLIASNVECLSCQVFYSIFLTLVNIYSSTIDNGIRAASYSILMHFVNMSFDDSLENRNEYFEKYFLLMLEVLYALSMTDGMIYIKKQEAQRGRLNNIKFTAPLSLEFHSKDFVEVEDNFFKFSQIRELDPRILRIRNLSLEVVHGILVRTKLREHQNKNIKDTVQILYRLHFLSIMKNIVLSDPQARKNAIDIWSSAIPIYDLNQTIHLHGVFISKCVRGLFESGAIEISERTALIGSIFGALVGNIHFLTSLFAEFDLKIDHENLVLNTINFLINQVMEGGAVKSQQRSLQNEILAMITNLLANLLEELRGIPNAGLSDDSTISESILLVKKHLICEYIQDFNDGNYERSIDLLSEVGLLDKECEVSIARFLVQNNAVSRKAIGDYISLPGPRNRQVLHQYCNQFSFKDQSLDFSLYMFLSSFHLPGEAQKIDRIIEEFSLRYFLDNPEQFQNKDKIYIISFSLIMLHTDAHSREIKNYYRMSKSDFIKNHSDLVLVSPSLTDFLERFYDNITSNEWIFEASKETCKVYFPYIEYLINFIGGLDSRNASLGVDCNHSSSIFQIKVASHEIIHKIANLLHHGNGSVLKSGHQGLLKFIDLAIKRKFEIVYFNGVYREDLVYWRLIANAPIQWIIGLNECIKGRKLPVFGETQQESTYFQYDGLNFKGNSKLIHSNTIQSSNVIGTNQNLSKWMTNFRANENKSREISGVFQSSISNLIKEFIPCWRNRQLNGAVSSAEKVFKVEGCHIKILGRMICCYFTRMLSNIDFWVCFGKDTMASWIPILKYTTELGIILGLESSFTLTLTVLSYLTNMIALPLHFSDLFFCNSSISEEARAALNDEVGLENEKYSRVLRFPDLERNGMLGQFSELMIRSFQLGLSQVNEFESKLEGKWMDENERLTAHLQTPGVIQGSDGLLSFLLSSEAFSSNSSLNYLNIEAIKTLFEICQNFGDRLPYILWVIMVGIISQVDRYFYVKSVLKGNCTEFPDHHDHSKLSISKSRAFGNDLPTFLTLSKICINTTKSHTPSGRHFTQVFNRKFIKSTRSIFNSTRSTFSHSGAYNSSQGNSASASRPVSPRGACSDRTMEDEDSSLCLEGESSKISIGHQSMVILGQNAQFVQVYMNLRGSILLNNLWFRDDEVIEASSAVGANDEILWVDEEKYALILNHISLINLRRIEIVNSKLITNELEFCQVLERIFTGITVDARQNKRVITDLFLALVFNARNQILLSGRKSVELLLFHKIFEFLDLILDCSFEDFPQVTLWDRYFIPVFYVEVIQILDGKAYLEVLDLIKSFVSKYIRTQNDFIRSKCLNKEAENIIITSSIDRSLERRLSEGDSRFRYVPSRSLKSTQFSTFTLLKKLLDASVDHQDHNGYIVTVELCLEILNNIQNLYAELKLFNLLDLYEIIEIYQSSVIGIQKCSEKLQERSTGSHCNKKKRLISLLNSSSHSSKEKSQRNRENEVLARVCLCLMGVSEIAFLIDDGVFTKLMDTLFVTLKLFTQKIEIRRTYKVLDHLLSMFYCKIRYIHTQDLEDWSSFRLAMQSQPSTSLSKMTTTHHKGQCKLLLKYLKDFSQLVTNTLVFERTHLDSFYHYLVRISKVINYWLGICSTELILQEVPLVQNIVSDIVGLIALNGNRTKQLHGIPSATSDHDKKKGVRLLDKLACNDCDGDNQALGRAVVKSQLDDYSDTDEYYDDYDLENDEDDEDEDNCLVNDEADLNIIRYISYNSGRSEKSTFEVTNTNSHLDNTQLTLSNQEDIKMKVNTKSNLSVLNKRIKEMNKTLTIKIQDKGKLISDEILENASYDDIRNIKSDEDVDSRAIGIIHNVYKIIEFYIFNTSIKSYKYLFKDWLILSNQVLLSQVMNIFSKDDIRVQYRMVMVYLSFIFKHKCLFGYREWHQIFQYYSNFIIDFTKSTQIDPSKYIIEDLKNKHSIDDFGVVYGERSIAGQVDQKISKDDGVVDSHIGRQKTQLEAFFRSKIFNKKYFGLAENRKSCENDNYGPGSSRSAKFKMKGRRISLKQCLEKNWRCYSHKYIKNTGDQEMYDSYLELRKKIQELVQEDLSDRRPRNDDKKPTLGRPECIDDLYSVLLVIYKLVFDWYITDLRASDRELDMGINKMIYDSITSSLNKLYFELISGLNLLKFDIFQYNVYLILCTELDIRKELSLHFKDNLQYYKNELLSQCEDILARYINFEKAGDGVWERKEKGGHSEDYNEKKRQSSIISPNIHFNHHFNSSYDRILKNKIDLASTYRAVLNAILLDLNEMKESDYIMKSPRIYKMLLDITLLEDQNLRVLSRDILIEFAKRREPQKPSLPISPASSSASEERILPLLDELSS</sequence>
<accession>A0A9D5DI80</accession>
<dbReference type="PROSITE" id="PS50190">
    <property type="entry name" value="SEC7"/>
    <property type="match status" value="1"/>
</dbReference>
<feature type="compositionally biased region" description="Polar residues" evidence="1">
    <location>
        <begin position="1247"/>
        <end position="1263"/>
    </location>
</feature>
<feature type="region of interest" description="Disordered" evidence="1">
    <location>
        <begin position="2499"/>
        <end position="2527"/>
    </location>
</feature>
<proteinExistence type="predicted"/>
<name>A0A9D5DI80_9CRYT</name>
<feature type="region of interest" description="Disordered" evidence="1">
    <location>
        <begin position="1880"/>
        <end position="1899"/>
    </location>
</feature>
<dbReference type="SUPFAM" id="SSF48425">
    <property type="entry name" value="Sec7 domain"/>
    <property type="match status" value="1"/>
</dbReference>
<dbReference type="GO" id="GO:0032012">
    <property type="term" value="P:regulation of ARF protein signal transduction"/>
    <property type="evidence" value="ECO:0007669"/>
    <property type="project" value="InterPro"/>
</dbReference>
<evidence type="ECO:0000256" key="1">
    <source>
        <dbReference type="SAM" id="MobiDB-lite"/>
    </source>
</evidence>
<gene>
    <name evidence="3" type="ORF">OJ253_2074</name>
</gene>
<dbReference type="Gene3D" id="1.10.220.20">
    <property type="match status" value="1"/>
</dbReference>
<evidence type="ECO:0000313" key="3">
    <source>
        <dbReference type="EMBL" id="KAJ1608104.1"/>
    </source>
</evidence>
<feature type="compositionally biased region" description="Low complexity" evidence="1">
    <location>
        <begin position="2503"/>
        <end position="2513"/>
    </location>
</feature>
<dbReference type="InterPro" id="IPR035999">
    <property type="entry name" value="Sec7_dom_sf"/>
</dbReference>
<evidence type="ECO:0000259" key="2">
    <source>
        <dbReference type="PROSITE" id="PS50190"/>
    </source>
</evidence>
<reference evidence="3" key="1">
    <citation type="submission" date="2022-10" db="EMBL/GenBank/DDBJ databases">
        <title>Adaptive evolution leads to modifications in subtelomeric GC content in a zoonotic Cryptosporidium species.</title>
        <authorList>
            <person name="Li J."/>
            <person name="Feng Y."/>
            <person name="Xiao L."/>
        </authorList>
    </citation>
    <scope>NUCLEOTIDE SEQUENCE</scope>
    <source>
        <strain evidence="3">33844</strain>
    </source>
</reference>
<feature type="region of interest" description="Disordered" evidence="1">
    <location>
        <begin position="1247"/>
        <end position="1280"/>
    </location>
</feature>
<dbReference type="SMART" id="SM00222">
    <property type="entry name" value="Sec7"/>
    <property type="match status" value="1"/>
</dbReference>
<dbReference type="EMBL" id="JAPCXC010000049">
    <property type="protein sequence ID" value="KAJ1608104.1"/>
    <property type="molecule type" value="Genomic_DNA"/>
</dbReference>
<organism evidence="3">
    <name type="scientific">Cryptosporidium canis</name>
    <dbReference type="NCBI Taxonomy" id="195482"/>
    <lineage>
        <taxon>Eukaryota</taxon>
        <taxon>Sar</taxon>
        <taxon>Alveolata</taxon>
        <taxon>Apicomplexa</taxon>
        <taxon>Conoidasida</taxon>
        <taxon>Coccidia</taxon>
        <taxon>Eucoccidiorida</taxon>
        <taxon>Eimeriorina</taxon>
        <taxon>Cryptosporidiidae</taxon>
        <taxon>Cryptosporidium</taxon>
    </lineage>
</organism>
<dbReference type="GO" id="GO:0005085">
    <property type="term" value="F:guanyl-nucleotide exchange factor activity"/>
    <property type="evidence" value="ECO:0007669"/>
    <property type="project" value="InterPro"/>
</dbReference>
<feature type="domain" description="SEC7" evidence="2">
    <location>
        <begin position="540"/>
        <end position="707"/>
    </location>
</feature>
<dbReference type="Proteomes" id="UP001067231">
    <property type="component" value="Unassembled WGS sequence"/>
</dbReference>
<protein>
    <submittedName>
        <fullName evidence="3">Large Sec7 domain-containing protein</fullName>
    </submittedName>
</protein>
<dbReference type="InterPro" id="IPR023394">
    <property type="entry name" value="Sec7_C_sf"/>
</dbReference>
<dbReference type="Pfam" id="PF01369">
    <property type="entry name" value="Sec7"/>
    <property type="match status" value="1"/>
</dbReference>